<feature type="domain" description="Methyltransferase type 11" evidence="1">
    <location>
        <begin position="52"/>
        <end position="130"/>
    </location>
</feature>
<evidence type="ECO:0000259" key="1">
    <source>
        <dbReference type="Pfam" id="PF08241"/>
    </source>
</evidence>
<dbReference type="InterPro" id="IPR013216">
    <property type="entry name" value="Methyltransf_11"/>
</dbReference>
<dbReference type="Proteomes" id="UP000178615">
    <property type="component" value="Unassembled WGS sequence"/>
</dbReference>
<dbReference type="AlphaFoldDB" id="A0A1F4UK81"/>
<sequence>MPNKILTKGVRSRKQPYNSKDVVASVARGIADLKSKDVYKRIKKFLDHKNILDVGVGAGGVFGFLKEKGFNMTGIDVADISLFEDTKARIYDGHNFPYQDNSFDIALIIQVLHHCEDGLRVLSEAKRVAKRVIVIEDTYRSEFERSIVSTSDKLGNWEFYEHNYHTAKWWKKYLGKKKYKTLHFEEYSTISYLVQYGRYVFFVIE</sequence>
<gene>
    <name evidence="2" type="ORF">A2V49_00785</name>
</gene>
<dbReference type="Gene3D" id="3.40.50.150">
    <property type="entry name" value="Vaccinia Virus protein VP39"/>
    <property type="match status" value="1"/>
</dbReference>
<proteinExistence type="predicted"/>
<evidence type="ECO:0000313" key="3">
    <source>
        <dbReference type="Proteomes" id="UP000178615"/>
    </source>
</evidence>
<organism evidence="2 3">
    <name type="scientific">candidate division WWE3 bacterium RBG_19FT_COMBO_34_6</name>
    <dbReference type="NCBI Taxonomy" id="1802612"/>
    <lineage>
        <taxon>Bacteria</taxon>
        <taxon>Katanobacteria</taxon>
    </lineage>
</organism>
<evidence type="ECO:0000313" key="2">
    <source>
        <dbReference type="EMBL" id="OGC45375.1"/>
    </source>
</evidence>
<reference evidence="2 3" key="1">
    <citation type="journal article" date="2016" name="Nat. Commun.">
        <title>Thousands of microbial genomes shed light on interconnected biogeochemical processes in an aquifer system.</title>
        <authorList>
            <person name="Anantharaman K."/>
            <person name="Brown C.T."/>
            <person name="Hug L.A."/>
            <person name="Sharon I."/>
            <person name="Castelle C.J."/>
            <person name="Probst A.J."/>
            <person name="Thomas B.C."/>
            <person name="Singh A."/>
            <person name="Wilkins M.J."/>
            <person name="Karaoz U."/>
            <person name="Brodie E.L."/>
            <person name="Williams K.H."/>
            <person name="Hubbard S.S."/>
            <person name="Banfield J.F."/>
        </authorList>
    </citation>
    <scope>NUCLEOTIDE SEQUENCE [LARGE SCALE GENOMIC DNA]</scope>
</reference>
<dbReference type="GO" id="GO:0008757">
    <property type="term" value="F:S-adenosylmethionine-dependent methyltransferase activity"/>
    <property type="evidence" value="ECO:0007669"/>
    <property type="project" value="InterPro"/>
</dbReference>
<dbReference type="Pfam" id="PF08241">
    <property type="entry name" value="Methyltransf_11"/>
    <property type="match status" value="1"/>
</dbReference>
<dbReference type="EMBL" id="MEUV01000041">
    <property type="protein sequence ID" value="OGC45375.1"/>
    <property type="molecule type" value="Genomic_DNA"/>
</dbReference>
<dbReference type="InterPro" id="IPR029063">
    <property type="entry name" value="SAM-dependent_MTases_sf"/>
</dbReference>
<accession>A0A1F4UK81</accession>
<protein>
    <recommendedName>
        <fullName evidence="1">Methyltransferase type 11 domain-containing protein</fullName>
    </recommendedName>
</protein>
<name>A0A1F4UK81_UNCKA</name>
<comment type="caution">
    <text evidence="2">The sequence shown here is derived from an EMBL/GenBank/DDBJ whole genome shotgun (WGS) entry which is preliminary data.</text>
</comment>
<dbReference type="SUPFAM" id="SSF53335">
    <property type="entry name" value="S-adenosyl-L-methionine-dependent methyltransferases"/>
    <property type="match status" value="1"/>
</dbReference>